<reference evidence="6" key="1">
    <citation type="journal article" date="2019" name="Int. J. Syst. Evol. Microbiol.">
        <title>The Global Catalogue of Microorganisms (GCM) 10K type strain sequencing project: providing services to taxonomists for standard genome sequencing and annotation.</title>
        <authorList>
            <consortium name="The Broad Institute Genomics Platform"/>
            <consortium name="The Broad Institute Genome Sequencing Center for Infectious Disease"/>
            <person name="Wu L."/>
            <person name="Ma J."/>
        </authorList>
    </citation>
    <scope>NUCLEOTIDE SEQUENCE [LARGE SCALE GENOMIC DNA]</scope>
    <source>
        <strain evidence="6">JCM 17986</strain>
    </source>
</reference>
<dbReference type="PANTHER" id="PTHR46193:SF10">
    <property type="entry name" value="6-PHOSPHOGLUCONATE PHOSPHATASE"/>
    <property type="match status" value="1"/>
</dbReference>
<keyword evidence="4" id="KW-0460">Magnesium</keyword>
<comment type="caution">
    <text evidence="5">The sequence shown here is derived from an EMBL/GenBank/DDBJ whole genome shotgun (WGS) entry which is preliminary data.</text>
</comment>
<dbReference type="InterPro" id="IPR051600">
    <property type="entry name" value="Beta-PGM-like"/>
</dbReference>
<dbReference type="PANTHER" id="PTHR46193">
    <property type="entry name" value="6-PHOSPHOGLUCONATE PHOSPHATASE"/>
    <property type="match status" value="1"/>
</dbReference>
<dbReference type="CDD" id="cd07526">
    <property type="entry name" value="HAD_BPGM_like"/>
    <property type="match status" value="1"/>
</dbReference>
<evidence type="ECO:0000256" key="4">
    <source>
        <dbReference type="ARBA" id="ARBA00022842"/>
    </source>
</evidence>
<dbReference type="SFLD" id="SFLDG01135">
    <property type="entry name" value="C1.5.6:_HAD__Beta-PGM__Phospha"/>
    <property type="match status" value="1"/>
</dbReference>
<gene>
    <name evidence="5" type="ORF">GCM10023205_83470</name>
</gene>
<evidence type="ECO:0000313" key="5">
    <source>
        <dbReference type="EMBL" id="GAA4997412.1"/>
    </source>
</evidence>
<dbReference type="Proteomes" id="UP001500466">
    <property type="component" value="Unassembled WGS sequence"/>
</dbReference>
<accession>A0ABP9IGL2</accession>
<evidence type="ECO:0000256" key="3">
    <source>
        <dbReference type="ARBA" id="ARBA00022723"/>
    </source>
</evidence>
<dbReference type="SFLD" id="SFLDS00003">
    <property type="entry name" value="Haloacid_Dehalogenase"/>
    <property type="match status" value="1"/>
</dbReference>
<comment type="similarity">
    <text evidence="2">Belongs to the HAD-like hydrolase superfamily. CbbY/CbbZ/Gph/YieH family.</text>
</comment>
<dbReference type="InterPro" id="IPR036412">
    <property type="entry name" value="HAD-like_sf"/>
</dbReference>
<dbReference type="InterPro" id="IPR023214">
    <property type="entry name" value="HAD_sf"/>
</dbReference>
<evidence type="ECO:0000313" key="6">
    <source>
        <dbReference type="Proteomes" id="UP001500466"/>
    </source>
</evidence>
<dbReference type="Gene3D" id="3.40.50.1000">
    <property type="entry name" value="HAD superfamily/HAD-like"/>
    <property type="match status" value="1"/>
</dbReference>
<dbReference type="SUPFAM" id="SSF56784">
    <property type="entry name" value="HAD-like"/>
    <property type="match status" value="1"/>
</dbReference>
<name>A0ABP9IGL2_9ACTN</name>
<keyword evidence="5" id="KW-0378">Hydrolase</keyword>
<dbReference type="NCBIfam" id="TIGR01509">
    <property type="entry name" value="HAD-SF-IA-v3"/>
    <property type="match status" value="1"/>
</dbReference>
<dbReference type="Gene3D" id="1.10.150.240">
    <property type="entry name" value="Putative phosphatase, domain 2"/>
    <property type="match status" value="1"/>
</dbReference>
<dbReference type="InterPro" id="IPR006439">
    <property type="entry name" value="HAD-SF_hydro_IA"/>
</dbReference>
<dbReference type="NCBIfam" id="TIGR01549">
    <property type="entry name" value="HAD-SF-IA-v1"/>
    <property type="match status" value="1"/>
</dbReference>
<keyword evidence="6" id="KW-1185">Reference proteome</keyword>
<dbReference type="GO" id="GO:0016787">
    <property type="term" value="F:hydrolase activity"/>
    <property type="evidence" value="ECO:0007669"/>
    <property type="project" value="UniProtKB-KW"/>
</dbReference>
<protein>
    <submittedName>
        <fullName evidence="5">HAD family hydrolase</fullName>
    </submittedName>
</protein>
<dbReference type="RefSeq" id="WP_345681126.1">
    <property type="nucleotide sequence ID" value="NZ_BAABHS010000068.1"/>
</dbReference>
<dbReference type="SFLD" id="SFLDG01129">
    <property type="entry name" value="C1.5:_HAD__Beta-PGM__Phosphata"/>
    <property type="match status" value="1"/>
</dbReference>
<sequence length="216" mass="23522">MDKPIELVIFDCDGVLIDSERLAVRVDVVVLEALGWPMTETEVVERFVGRSTADFAADIEAHLGRPLPEGWQDEYRPLYEAVFRDELAPVDGIEDALDRITLPWCVASSSTHHHLRTNLGQTGLLERFDGTIFSASEVTHGKPAPDLFLHAATRMGTDPAACIVVEDSRHGIAAARAAGMRSLGYSGGLTPAAWLEGPGTTVFDDMRDLPRLIAEA</sequence>
<organism evidence="5 6">
    <name type="scientific">Yinghuangia aomiensis</name>
    <dbReference type="NCBI Taxonomy" id="676205"/>
    <lineage>
        <taxon>Bacteria</taxon>
        <taxon>Bacillati</taxon>
        <taxon>Actinomycetota</taxon>
        <taxon>Actinomycetes</taxon>
        <taxon>Kitasatosporales</taxon>
        <taxon>Streptomycetaceae</taxon>
        <taxon>Yinghuangia</taxon>
    </lineage>
</organism>
<dbReference type="InterPro" id="IPR023198">
    <property type="entry name" value="PGP-like_dom2"/>
</dbReference>
<evidence type="ECO:0000256" key="1">
    <source>
        <dbReference type="ARBA" id="ARBA00001946"/>
    </source>
</evidence>
<dbReference type="EMBL" id="BAABHS010000068">
    <property type="protein sequence ID" value="GAA4997412.1"/>
    <property type="molecule type" value="Genomic_DNA"/>
</dbReference>
<keyword evidence="3" id="KW-0479">Metal-binding</keyword>
<proteinExistence type="inferred from homology"/>
<comment type="cofactor">
    <cofactor evidence="1">
        <name>Mg(2+)</name>
        <dbReference type="ChEBI" id="CHEBI:18420"/>
    </cofactor>
</comment>
<evidence type="ECO:0000256" key="2">
    <source>
        <dbReference type="ARBA" id="ARBA00006171"/>
    </source>
</evidence>
<dbReference type="Pfam" id="PF00702">
    <property type="entry name" value="Hydrolase"/>
    <property type="match status" value="1"/>
</dbReference>